<gene>
    <name evidence="1" type="ORF">SNEC2469_LOCUS4889</name>
</gene>
<comment type="caution">
    <text evidence="1">The sequence shown here is derived from an EMBL/GenBank/DDBJ whole genome shotgun (WGS) entry which is preliminary data.</text>
</comment>
<name>A0A812LIK1_9DINO</name>
<proteinExistence type="predicted"/>
<dbReference type="OrthoDB" id="407290at2759"/>
<sequence>MESAGAGDVDFRAVLIPVISRADAHELAKVQTACRMWREADVLVQGRWMQLLLRDFLQDWGGASRYRALAQPQCQRCNRLFWAQRRGAFRRCPCVAWRDARPSLTIVSLNLERCADGSFCEWSGFSAARAATTALFQVQFRSVPELSDAALETADLVFLHTTSAKRALSAAEQATLSRFCSRGGTAVLNCFSAWTVNGGWGKELVKFLGIFPEPSAKFGAGYATKLSTAKGLEDLCLAGPWGAPHAYQSWSSILRAMRSEAVLSNDEARCFINLGETNFNAWLPLESGDAIPVCTSGLQESPLSRKTPLWFPKVNGAGQAFLCSNLHWLADPQAWHGGMIRSEGNVILWLNICAARHLRAELSDLGEALHGALHTAAAVELSPAGWCARGFDIADAIGGKCCRQDIDGGFYGFLIPPRSFSLNGVPHELDSCSVSACLFSLKTFRTLSDDPVEAMSELLQMGLLSPEWRPDLPFLGPTSPILVDMVRVNGPRDDPPIFYHRFFHDHAEVVPQALWEYSHYISQSSSFAAALAARRSGGAPCEQREAALEVAMADTTALPWLAQRWVLTGNSRLDTFVNIGARDGVHEDPLHPLLSNPADVRFALAVEMDLEFCEQHARNLPHVELLCMRATKATVPDIVARLPEWLRGQKRPAADLSSLPRLDVLKVDLDGADCDLAALFLWKVLAKFVVMEVCDAVPPPLRFNLHDDERLVWPPKAPWGCSLSYQVQLMKQFDLQLVWYGAGNAIFAHRLAAHLLGLPSPLDEVDCYAKSVLMTMWPSGRTLRRWFYEDNLNDTFIEVRAALTKRLGNLPFTLEM</sequence>
<dbReference type="EMBL" id="CAJNJA010009476">
    <property type="protein sequence ID" value="CAE7247252.1"/>
    <property type="molecule type" value="Genomic_DNA"/>
</dbReference>
<reference evidence="1" key="1">
    <citation type="submission" date="2021-02" db="EMBL/GenBank/DDBJ databases">
        <authorList>
            <person name="Dougan E. K."/>
            <person name="Rhodes N."/>
            <person name="Thang M."/>
            <person name="Chan C."/>
        </authorList>
    </citation>
    <scope>NUCLEOTIDE SEQUENCE</scope>
</reference>
<accession>A0A812LIK1</accession>
<evidence type="ECO:0000313" key="2">
    <source>
        <dbReference type="Proteomes" id="UP000601435"/>
    </source>
</evidence>
<evidence type="ECO:0000313" key="1">
    <source>
        <dbReference type="EMBL" id="CAE7247252.1"/>
    </source>
</evidence>
<dbReference type="Proteomes" id="UP000601435">
    <property type="component" value="Unassembled WGS sequence"/>
</dbReference>
<protein>
    <submittedName>
        <fullName evidence="1">Uncharacterized protein</fullName>
    </submittedName>
</protein>
<organism evidence="1 2">
    <name type="scientific">Symbiodinium necroappetens</name>
    <dbReference type="NCBI Taxonomy" id="1628268"/>
    <lineage>
        <taxon>Eukaryota</taxon>
        <taxon>Sar</taxon>
        <taxon>Alveolata</taxon>
        <taxon>Dinophyceae</taxon>
        <taxon>Suessiales</taxon>
        <taxon>Symbiodiniaceae</taxon>
        <taxon>Symbiodinium</taxon>
    </lineage>
</organism>
<keyword evidence="2" id="KW-1185">Reference proteome</keyword>
<dbReference type="AlphaFoldDB" id="A0A812LIK1"/>